<dbReference type="Proteomes" id="UP000033140">
    <property type="component" value="Unassembled WGS sequence"/>
</dbReference>
<sequence>MPPRKLRGAAKQSLQLRASSRTPKPPPRLEDDLRSSPPSKPPARVKRTKTVIDLEIEDPAPELVSQYDDFMVQVIVTREPKFRYAQGPFMVNPLKEWDFVQPLLLDLALEELRQDPVVKEGINIHSLTPYIQWKVVRGRSKDAPWCRLRHPLDWEAFIEAVNTERMVPKIEWTAFIQIDTRFVPQIQSLARTEDLETPTRSSQQKSRPRNIPFARARNTATTRALQDVSVNIEGDPVAYHKLLAVQSLQQKYKCAQHHQNLCYVHPLSKAHRHINMHQQNRWADYIANEEPGVSLDQPPLHDTMFNSLREAFKPTDQPSATPESRSSSGHSHLPTPKTVSRFDLNQAPPSTQVPDHAQPMRGSSPLSGPAGDDLDGFLEYVGRHAPAYTNFNIDVVRDAVVDHGIRLDDLKKIPDDGLPPAKKGWVMLMKNCWPVWKGIMREKDSNAKRLEARPFEVYEVPDESESIY</sequence>
<comment type="caution">
    <text evidence="2">The sequence shown here is derived from an EMBL/GenBank/DDBJ whole genome shotgun (WGS) entry which is preliminary data.</text>
</comment>
<feature type="region of interest" description="Disordered" evidence="1">
    <location>
        <begin position="313"/>
        <end position="371"/>
    </location>
</feature>
<feature type="region of interest" description="Disordered" evidence="1">
    <location>
        <begin position="193"/>
        <end position="212"/>
    </location>
</feature>
<accession>A0A0E9NLL9</accession>
<keyword evidence="3" id="KW-1185">Reference proteome</keyword>
<feature type="compositionally biased region" description="Polar residues" evidence="1">
    <location>
        <begin position="12"/>
        <end position="22"/>
    </location>
</feature>
<dbReference type="EMBL" id="BACD03000036">
    <property type="protein sequence ID" value="GAO50777.1"/>
    <property type="molecule type" value="Genomic_DNA"/>
</dbReference>
<reference evidence="2 3" key="2">
    <citation type="journal article" date="2014" name="J. Gen. Appl. Microbiol.">
        <title>The early diverging ascomycetous budding yeast Saitoella complicata has three histone deacetylases belonging to the Clr6, Hos2, and Rpd3 lineages.</title>
        <authorList>
            <person name="Nishida H."/>
            <person name="Matsumoto T."/>
            <person name="Kondo S."/>
            <person name="Hamamoto M."/>
            <person name="Yoshikawa H."/>
        </authorList>
    </citation>
    <scope>NUCLEOTIDE SEQUENCE [LARGE SCALE GENOMIC DNA]</scope>
    <source>
        <strain evidence="2 3">NRRL Y-17804</strain>
    </source>
</reference>
<evidence type="ECO:0000256" key="1">
    <source>
        <dbReference type="SAM" id="MobiDB-lite"/>
    </source>
</evidence>
<feature type="region of interest" description="Disordered" evidence="1">
    <location>
        <begin position="1"/>
        <end position="46"/>
    </location>
</feature>
<protein>
    <submittedName>
        <fullName evidence="2">Uncharacterized protein</fullName>
    </submittedName>
</protein>
<dbReference type="AlphaFoldDB" id="A0A0E9NLL9"/>
<evidence type="ECO:0000313" key="3">
    <source>
        <dbReference type="Proteomes" id="UP000033140"/>
    </source>
</evidence>
<name>A0A0E9NLL9_SAICN</name>
<proteinExistence type="predicted"/>
<reference evidence="2 3" key="1">
    <citation type="journal article" date="2011" name="J. Gen. Appl. Microbiol.">
        <title>Draft genome sequencing of the enigmatic yeast Saitoella complicata.</title>
        <authorList>
            <person name="Nishida H."/>
            <person name="Hamamoto M."/>
            <person name="Sugiyama J."/>
        </authorList>
    </citation>
    <scope>NUCLEOTIDE SEQUENCE [LARGE SCALE GENOMIC DNA]</scope>
    <source>
        <strain evidence="2 3">NRRL Y-17804</strain>
    </source>
</reference>
<evidence type="ECO:0000313" key="2">
    <source>
        <dbReference type="EMBL" id="GAO50777.1"/>
    </source>
</evidence>
<feature type="compositionally biased region" description="Polar residues" evidence="1">
    <location>
        <begin position="316"/>
        <end position="330"/>
    </location>
</feature>
<gene>
    <name evidence="2" type="ORF">G7K_4898-t1</name>
</gene>
<reference evidence="2 3" key="3">
    <citation type="journal article" date="2015" name="Genome Announc.">
        <title>Draft Genome Sequence of the Archiascomycetous Yeast Saitoella complicata.</title>
        <authorList>
            <person name="Yamauchi K."/>
            <person name="Kondo S."/>
            <person name="Hamamoto M."/>
            <person name="Takahashi Y."/>
            <person name="Ogura Y."/>
            <person name="Hayashi T."/>
            <person name="Nishida H."/>
        </authorList>
    </citation>
    <scope>NUCLEOTIDE SEQUENCE [LARGE SCALE GENOMIC DNA]</scope>
    <source>
        <strain evidence="2 3">NRRL Y-17804</strain>
    </source>
</reference>
<organism evidence="2 3">
    <name type="scientific">Saitoella complicata (strain BCRC 22490 / CBS 7301 / JCM 7358 / NBRC 10748 / NRRL Y-17804)</name>
    <dbReference type="NCBI Taxonomy" id="698492"/>
    <lineage>
        <taxon>Eukaryota</taxon>
        <taxon>Fungi</taxon>
        <taxon>Dikarya</taxon>
        <taxon>Ascomycota</taxon>
        <taxon>Taphrinomycotina</taxon>
        <taxon>Taphrinomycotina incertae sedis</taxon>
        <taxon>Saitoella</taxon>
    </lineage>
</organism>